<dbReference type="EMBL" id="JACHXX010000015">
    <property type="protein sequence ID" value="MBB3166190.1"/>
    <property type="molecule type" value="Genomic_DNA"/>
</dbReference>
<accession>A0ABR6GJW5</accession>
<protein>
    <submittedName>
        <fullName evidence="2">Uncharacterized protein</fullName>
    </submittedName>
</protein>
<comment type="caution">
    <text evidence="2">The sequence shown here is derived from an EMBL/GenBank/DDBJ whole genome shotgun (WGS) entry which is preliminary data.</text>
</comment>
<dbReference type="Proteomes" id="UP000542811">
    <property type="component" value="Unassembled WGS sequence"/>
</dbReference>
<evidence type="ECO:0000256" key="1">
    <source>
        <dbReference type="SAM" id="MobiDB-lite"/>
    </source>
</evidence>
<feature type="compositionally biased region" description="Basic and acidic residues" evidence="1">
    <location>
        <begin position="1"/>
        <end position="17"/>
    </location>
</feature>
<feature type="compositionally biased region" description="Basic and acidic residues" evidence="1">
    <location>
        <begin position="24"/>
        <end position="41"/>
    </location>
</feature>
<organism evidence="2 3">
    <name type="scientific">Rhizobium laguerreae</name>
    <dbReference type="NCBI Taxonomy" id="1076926"/>
    <lineage>
        <taxon>Bacteria</taxon>
        <taxon>Pseudomonadati</taxon>
        <taxon>Pseudomonadota</taxon>
        <taxon>Alphaproteobacteria</taxon>
        <taxon>Hyphomicrobiales</taxon>
        <taxon>Rhizobiaceae</taxon>
        <taxon>Rhizobium/Agrobacterium group</taxon>
        <taxon>Rhizobium</taxon>
    </lineage>
</organism>
<feature type="region of interest" description="Disordered" evidence="1">
    <location>
        <begin position="1"/>
        <end position="49"/>
    </location>
</feature>
<evidence type="ECO:0000313" key="2">
    <source>
        <dbReference type="EMBL" id="MBB3166190.1"/>
    </source>
</evidence>
<evidence type="ECO:0000313" key="3">
    <source>
        <dbReference type="Proteomes" id="UP000542811"/>
    </source>
</evidence>
<keyword evidence="3" id="KW-1185">Reference proteome</keyword>
<reference evidence="2 3" key="1">
    <citation type="submission" date="2020-08" db="EMBL/GenBank/DDBJ databases">
        <title>Genomic Encyclopedia of Type Strains, Phase III (KMG-III): the genomes of soil and plant-associated and newly described type strains.</title>
        <authorList>
            <person name="Whitman W."/>
        </authorList>
    </citation>
    <scope>NUCLEOTIDE SEQUENCE [LARGE SCALE GENOMIC DNA]</scope>
    <source>
        <strain evidence="2 3">CECT 8280</strain>
    </source>
</reference>
<proteinExistence type="predicted"/>
<name>A0ABR6GJW5_9HYPH</name>
<gene>
    <name evidence="2" type="ORF">FHS25_006706</name>
</gene>
<sequence>MDGGLADRKNSLQERRGMGQGLEARTDIMKREFDGRHDRRFNAAHGQQS</sequence>